<evidence type="ECO:0008006" key="9">
    <source>
        <dbReference type="Google" id="ProtNLM"/>
    </source>
</evidence>
<evidence type="ECO:0000256" key="1">
    <source>
        <dbReference type="ARBA" id="ARBA00022617"/>
    </source>
</evidence>
<dbReference type="GO" id="GO:0004497">
    <property type="term" value="F:monooxygenase activity"/>
    <property type="evidence" value="ECO:0007669"/>
    <property type="project" value="InterPro"/>
</dbReference>
<dbReference type="PRINTS" id="PR00463">
    <property type="entry name" value="EP450I"/>
</dbReference>
<dbReference type="Pfam" id="PF00067">
    <property type="entry name" value="p450"/>
    <property type="match status" value="1"/>
</dbReference>
<dbReference type="InterPro" id="IPR001128">
    <property type="entry name" value="Cyt_P450"/>
</dbReference>
<keyword evidence="1" id="KW-0349">Heme</keyword>
<name>A0A0D9Y0W1_9ORYZ</name>
<dbReference type="InterPro" id="IPR036396">
    <property type="entry name" value="Cyt_P450_sf"/>
</dbReference>
<evidence type="ECO:0000313" key="8">
    <source>
        <dbReference type="Proteomes" id="UP000032180"/>
    </source>
</evidence>
<sequence>MTRRLFRPEEDSGVVGVRSAAYGFVGNVIMEMVAGEGMGEANVARFKALTESALAASGAANRQDFLPFYGFSISAGSCSRRLAGIAKDRNDFGQGIVDGFRRRHRSSPPERRTVVGDLLRLQKSLPELYGDDVIRTVCLSLLQAGTDTSASTIEWAMALLLNNPDVLKKAKAEIDSIVGTSRLLQESDLAGLPYLRCIITETLRQYPPAPHLVLHEALQDCMIAGHDVSCGTMVLIDVYSMQRDPLVWEDLRSSCQRGSRVSKPTKGNG</sequence>
<keyword evidence="2" id="KW-0812">Transmembrane</keyword>
<reference evidence="8" key="2">
    <citation type="submission" date="2013-12" db="EMBL/GenBank/DDBJ databases">
        <authorList>
            <person name="Yu Y."/>
            <person name="Lee S."/>
            <person name="de Baynast K."/>
            <person name="Wissotski M."/>
            <person name="Liu L."/>
            <person name="Talag J."/>
            <person name="Goicoechea J."/>
            <person name="Angelova A."/>
            <person name="Jetty R."/>
            <person name="Kudrna D."/>
            <person name="Golser W."/>
            <person name="Rivera L."/>
            <person name="Zhang J."/>
            <person name="Wing R."/>
        </authorList>
    </citation>
    <scope>NUCLEOTIDE SEQUENCE</scope>
</reference>
<accession>A0A0D9Y0W1</accession>
<keyword evidence="5" id="KW-0560">Oxidoreductase</keyword>
<reference evidence="7" key="3">
    <citation type="submission" date="2015-04" db="UniProtKB">
        <authorList>
            <consortium name="EnsemblPlants"/>
        </authorList>
    </citation>
    <scope>IDENTIFICATION</scope>
</reference>
<protein>
    <recommendedName>
        <fullName evidence="9">Cytochrome P450</fullName>
    </recommendedName>
</protein>
<proteinExistence type="predicted"/>
<organism evidence="7 8">
    <name type="scientific">Leersia perrieri</name>
    <dbReference type="NCBI Taxonomy" id="77586"/>
    <lineage>
        <taxon>Eukaryota</taxon>
        <taxon>Viridiplantae</taxon>
        <taxon>Streptophyta</taxon>
        <taxon>Embryophyta</taxon>
        <taxon>Tracheophyta</taxon>
        <taxon>Spermatophyta</taxon>
        <taxon>Magnoliopsida</taxon>
        <taxon>Liliopsida</taxon>
        <taxon>Poales</taxon>
        <taxon>Poaceae</taxon>
        <taxon>BOP clade</taxon>
        <taxon>Oryzoideae</taxon>
        <taxon>Oryzeae</taxon>
        <taxon>Oryzinae</taxon>
        <taxon>Leersia</taxon>
    </lineage>
</organism>
<dbReference type="STRING" id="77586.A0A0D9Y0W1"/>
<dbReference type="Gene3D" id="1.10.630.10">
    <property type="entry name" value="Cytochrome P450"/>
    <property type="match status" value="1"/>
</dbReference>
<evidence type="ECO:0000256" key="3">
    <source>
        <dbReference type="ARBA" id="ARBA00022723"/>
    </source>
</evidence>
<dbReference type="GO" id="GO:0020037">
    <property type="term" value="F:heme binding"/>
    <property type="evidence" value="ECO:0007669"/>
    <property type="project" value="InterPro"/>
</dbReference>
<dbReference type="SUPFAM" id="SSF48264">
    <property type="entry name" value="Cytochrome P450"/>
    <property type="match status" value="1"/>
</dbReference>
<dbReference type="EnsemblPlants" id="LPERR12G14260.1">
    <property type="protein sequence ID" value="LPERR12G14260.1"/>
    <property type="gene ID" value="LPERR12G14260"/>
</dbReference>
<keyword evidence="4" id="KW-0472">Membrane</keyword>
<evidence type="ECO:0000256" key="2">
    <source>
        <dbReference type="ARBA" id="ARBA00022692"/>
    </source>
</evidence>
<dbReference type="PANTHER" id="PTHR47947">
    <property type="entry name" value="CYTOCHROME P450 82C3-RELATED"/>
    <property type="match status" value="1"/>
</dbReference>
<dbReference type="HOGENOM" id="CLU_001570_4_0_1"/>
<dbReference type="eggNOG" id="KOG0156">
    <property type="taxonomic scope" value="Eukaryota"/>
</dbReference>
<keyword evidence="3" id="KW-0479">Metal-binding</keyword>
<reference evidence="7 8" key="1">
    <citation type="submission" date="2012-08" db="EMBL/GenBank/DDBJ databases">
        <title>Oryza genome evolution.</title>
        <authorList>
            <person name="Wing R.A."/>
        </authorList>
    </citation>
    <scope>NUCLEOTIDE SEQUENCE</scope>
</reference>
<dbReference type="Gramene" id="LPERR12G14260.1">
    <property type="protein sequence ID" value="LPERR12G14260.1"/>
    <property type="gene ID" value="LPERR12G14260"/>
</dbReference>
<keyword evidence="8" id="KW-1185">Reference proteome</keyword>
<evidence type="ECO:0000313" key="7">
    <source>
        <dbReference type="EnsemblPlants" id="LPERR12G14260.1"/>
    </source>
</evidence>
<evidence type="ECO:0000256" key="5">
    <source>
        <dbReference type="ARBA" id="ARBA00023002"/>
    </source>
</evidence>
<evidence type="ECO:0000256" key="4">
    <source>
        <dbReference type="ARBA" id="ARBA00022989"/>
    </source>
</evidence>
<dbReference type="InterPro" id="IPR050651">
    <property type="entry name" value="Plant_Cytochrome_P450_Monoox"/>
</dbReference>
<evidence type="ECO:0000256" key="6">
    <source>
        <dbReference type="ARBA" id="ARBA00023004"/>
    </source>
</evidence>
<dbReference type="InterPro" id="IPR002401">
    <property type="entry name" value="Cyt_P450_E_grp-I"/>
</dbReference>
<dbReference type="PANTHER" id="PTHR47947:SF6">
    <property type="entry name" value="CYTOCHROME P450"/>
    <property type="match status" value="1"/>
</dbReference>
<keyword evidence="6" id="KW-0408">Iron</keyword>
<keyword evidence="4" id="KW-1133">Transmembrane helix</keyword>
<dbReference type="PRINTS" id="PR00385">
    <property type="entry name" value="P450"/>
</dbReference>
<dbReference type="AlphaFoldDB" id="A0A0D9Y0W1"/>
<dbReference type="GO" id="GO:0005506">
    <property type="term" value="F:iron ion binding"/>
    <property type="evidence" value="ECO:0007669"/>
    <property type="project" value="InterPro"/>
</dbReference>
<dbReference type="GO" id="GO:0016705">
    <property type="term" value="F:oxidoreductase activity, acting on paired donors, with incorporation or reduction of molecular oxygen"/>
    <property type="evidence" value="ECO:0007669"/>
    <property type="project" value="InterPro"/>
</dbReference>
<dbReference type="Proteomes" id="UP000032180">
    <property type="component" value="Chromosome 12"/>
</dbReference>